<dbReference type="PANTHER" id="PTHR32089:SF112">
    <property type="entry name" value="LYSOZYME-LIKE PROTEIN-RELATED"/>
    <property type="match status" value="1"/>
</dbReference>
<feature type="domain" description="Methyl-accepting transducer" evidence="8">
    <location>
        <begin position="267"/>
        <end position="496"/>
    </location>
</feature>
<dbReference type="SUPFAM" id="SSF58104">
    <property type="entry name" value="Methyl-accepting chemotaxis protein (MCP) signaling domain"/>
    <property type="match status" value="1"/>
</dbReference>
<evidence type="ECO:0000256" key="5">
    <source>
        <dbReference type="PROSITE-ProRule" id="PRU00284"/>
    </source>
</evidence>
<dbReference type="GO" id="GO:0006935">
    <property type="term" value="P:chemotaxis"/>
    <property type="evidence" value="ECO:0007669"/>
    <property type="project" value="InterPro"/>
</dbReference>
<reference evidence="10 11" key="1">
    <citation type="submission" date="2018-06" db="EMBL/GenBank/DDBJ databases">
        <title>Genomic Encyclopedia of Type Strains, Phase III (KMG-III): the genomes of soil and plant-associated and newly described type strains.</title>
        <authorList>
            <person name="Whitman W."/>
        </authorList>
    </citation>
    <scope>NUCLEOTIDE SEQUENCE [LARGE SCALE GENOMIC DNA]</scope>
    <source>
        <strain evidence="10 11">CGMCC 4.7090</strain>
    </source>
</reference>
<protein>
    <submittedName>
        <fullName evidence="10">Methyl-accepting chemotaxis protein</fullName>
    </submittedName>
</protein>
<feature type="transmembrane region" description="Helical" evidence="7">
    <location>
        <begin position="188"/>
        <end position="209"/>
    </location>
</feature>
<evidence type="ECO:0000256" key="4">
    <source>
        <dbReference type="ARBA" id="ARBA00029447"/>
    </source>
</evidence>
<keyword evidence="7" id="KW-0472">Membrane</keyword>
<evidence type="ECO:0000256" key="3">
    <source>
        <dbReference type="ARBA" id="ARBA00023224"/>
    </source>
</evidence>
<evidence type="ECO:0000313" key="11">
    <source>
        <dbReference type="Proteomes" id="UP000249341"/>
    </source>
</evidence>
<evidence type="ECO:0000259" key="9">
    <source>
        <dbReference type="PROSITE" id="PS50885"/>
    </source>
</evidence>
<feature type="compositionally biased region" description="Polar residues" evidence="6">
    <location>
        <begin position="267"/>
        <end position="285"/>
    </location>
</feature>
<dbReference type="GO" id="GO:0016020">
    <property type="term" value="C:membrane"/>
    <property type="evidence" value="ECO:0007669"/>
    <property type="project" value="InterPro"/>
</dbReference>
<dbReference type="Gene3D" id="1.10.287.950">
    <property type="entry name" value="Methyl-accepting chemotaxis protein"/>
    <property type="match status" value="1"/>
</dbReference>
<dbReference type="Pfam" id="PF12729">
    <property type="entry name" value="4HB_MCP_1"/>
    <property type="match status" value="1"/>
</dbReference>
<evidence type="ECO:0000256" key="2">
    <source>
        <dbReference type="ARBA" id="ARBA00022989"/>
    </source>
</evidence>
<accession>A0A327Z5N6</accession>
<keyword evidence="3 5" id="KW-0807">Transducer</keyword>
<dbReference type="PROSITE" id="PS50885">
    <property type="entry name" value="HAMP"/>
    <property type="match status" value="1"/>
</dbReference>
<dbReference type="PANTHER" id="PTHR32089">
    <property type="entry name" value="METHYL-ACCEPTING CHEMOTAXIS PROTEIN MCPB"/>
    <property type="match status" value="1"/>
</dbReference>
<dbReference type="GO" id="GO:0007165">
    <property type="term" value="P:signal transduction"/>
    <property type="evidence" value="ECO:0007669"/>
    <property type="project" value="UniProtKB-KW"/>
</dbReference>
<dbReference type="InterPro" id="IPR004090">
    <property type="entry name" value="Chemotax_Me-accpt_rcpt"/>
</dbReference>
<proteinExistence type="inferred from homology"/>
<dbReference type="PROSITE" id="PS50111">
    <property type="entry name" value="CHEMOTAXIS_TRANSDUC_2"/>
    <property type="match status" value="1"/>
</dbReference>
<dbReference type="RefSeq" id="WP_245973182.1">
    <property type="nucleotide sequence ID" value="NZ_JACHWI010000002.1"/>
</dbReference>
<evidence type="ECO:0000256" key="1">
    <source>
        <dbReference type="ARBA" id="ARBA00022692"/>
    </source>
</evidence>
<name>A0A327Z5N6_9ACTN</name>
<dbReference type="AlphaFoldDB" id="A0A327Z5N6"/>
<dbReference type="SMART" id="SM00283">
    <property type="entry name" value="MA"/>
    <property type="match status" value="1"/>
</dbReference>
<keyword evidence="2 7" id="KW-1133">Transmembrane helix</keyword>
<feature type="region of interest" description="Disordered" evidence="6">
    <location>
        <begin position="267"/>
        <end position="297"/>
    </location>
</feature>
<sequence>MRWFSDRRMNTKILVLVGFMAAVSVIVGVSSFNSMTQMRAAATIIYERNLTQTAQLGNIREAFMQTRVDVSQALGGGTLIATVKKALPVDDADLDAQIATYKAGPMTGREEAVAQLETDIAQYREIRDEQYLPALEEMDVAAITTMSPTFAAINKAVKADLDALVAIEQSRAAIRNAEGEQTYTTARITLLVTLIAGLLIGLALAVYVARLVVAAVRRVSYVTEGLATGDLTRTAGVTSRDEIGMMAQSLDTATARLREAIGEVAGSSQRLAESSEQMNTVSSGMAASAQESSDQADVVSNAADQVSANVQTVAASAEQMGASIREIAQNATEAARVATTAVSAADAANQTVARLGASSVEIGNVVKLITSIAEQTNLLALNATIEAARAGEAGKGFAVVATEVKDLAQETAKATEDISRRIEAIQSDTHAAVAAIAQISSVVGEINGFQAVIASAVEEQSVTTSEMSRNVAEAATGTTQIAQNITGVAAAAQSTSSGVSDSRATATELTRMSGELQQLVGRFTY</sequence>
<dbReference type="Proteomes" id="UP000249341">
    <property type="component" value="Unassembled WGS sequence"/>
</dbReference>
<keyword evidence="11" id="KW-1185">Reference proteome</keyword>
<evidence type="ECO:0000259" key="8">
    <source>
        <dbReference type="PROSITE" id="PS50111"/>
    </source>
</evidence>
<dbReference type="InterPro" id="IPR004089">
    <property type="entry name" value="MCPsignal_dom"/>
</dbReference>
<comment type="caution">
    <text evidence="10">The sequence shown here is derived from an EMBL/GenBank/DDBJ whole genome shotgun (WGS) entry which is preliminary data.</text>
</comment>
<dbReference type="InterPro" id="IPR024478">
    <property type="entry name" value="HlyB_4HB_MCP"/>
</dbReference>
<feature type="domain" description="HAMP" evidence="9">
    <location>
        <begin position="210"/>
        <end position="262"/>
    </location>
</feature>
<dbReference type="Pfam" id="PF00672">
    <property type="entry name" value="HAMP"/>
    <property type="match status" value="1"/>
</dbReference>
<evidence type="ECO:0000313" key="10">
    <source>
        <dbReference type="EMBL" id="RAK26016.1"/>
    </source>
</evidence>
<dbReference type="InterPro" id="IPR003660">
    <property type="entry name" value="HAMP_dom"/>
</dbReference>
<dbReference type="GO" id="GO:0004888">
    <property type="term" value="F:transmembrane signaling receptor activity"/>
    <property type="evidence" value="ECO:0007669"/>
    <property type="project" value="InterPro"/>
</dbReference>
<dbReference type="EMBL" id="QLMJ01000029">
    <property type="protein sequence ID" value="RAK26016.1"/>
    <property type="molecule type" value="Genomic_DNA"/>
</dbReference>
<dbReference type="Pfam" id="PF00015">
    <property type="entry name" value="MCPsignal"/>
    <property type="match status" value="1"/>
</dbReference>
<organism evidence="10 11">
    <name type="scientific">Actinoplanes lutulentus</name>
    <dbReference type="NCBI Taxonomy" id="1287878"/>
    <lineage>
        <taxon>Bacteria</taxon>
        <taxon>Bacillati</taxon>
        <taxon>Actinomycetota</taxon>
        <taxon>Actinomycetes</taxon>
        <taxon>Micromonosporales</taxon>
        <taxon>Micromonosporaceae</taxon>
        <taxon>Actinoplanes</taxon>
    </lineage>
</organism>
<keyword evidence="1 7" id="KW-0812">Transmembrane</keyword>
<gene>
    <name evidence="10" type="ORF">B0I29_12952</name>
</gene>
<dbReference type="CDD" id="cd06225">
    <property type="entry name" value="HAMP"/>
    <property type="match status" value="1"/>
</dbReference>
<comment type="similarity">
    <text evidence="4">Belongs to the methyl-accepting chemotaxis (MCP) protein family.</text>
</comment>
<evidence type="ECO:0000256" key="6">
    <source>
        <dbReference type="SAM" id="MobiDB-lite"/>
    </source>
</evidence>
<dbReference type="PRINTS" id="PR00260">
    <property type="entry name" value="CHEMTRNSDUCR"/>
</dbReference>
<feature type="compositionally biased region" description="Low complexity" evidence="6">
    <location>
        <begin position="286"/>
        <end position="297"/>
    </location>
</feature>
<dbReference type="SMART" id="SM00304">
    <property type="entry name" value="HAMP"/>
    <property type="match status" value="1"/>
</dbReference>
<evidence type="ECO:0000256" key="7">
    <source>
        <dbReference type="SAM" id="Phobius"/>
    </source>
</evidence>